<dbReference type="AlphaFoldDB" id="A0A366FES8"/>
<proteinExistence type="predicted"/>
<name>A0A366FES8_9HYPH</name>
<accession>A0A366FES8</accession>
<keyword evidence="2" id="KW-1185">Reference proteome</keyword>
<dbReference type="RefSeq" id="WP_113889550.1">
    <property type="nucleotide sequence ID" value="NZ_QNRK01000012.1"/>
</dbReference>
<gene>
    <name evidence="1" type="ORF">DFR50_11296</name>
</gene>
<organism evidence="1 2">
    <name type="scientific">Roseiarcus fermentans</name>
    <dbReference type="NCBI Taxonomy" id="1473586"/>
    <lineage>
        <taxon>Bacteria</taxon>
        <taxon>Pseudomonadati</taxon>
        <taxon>Pseudomonadota</taxon>
        <taxon>Alphaproteobacteria</taxon>
        <taxon>Hyphomicrobiales</taxon>
        <taxon>Roseiarcaceae</taxon>
        <taxon>Roseiarcus</taxon>
    </lineage>
</organism>
<dbReference type="Proteomes" id="UP000253529">
    <property type="component" value="Unassembled WGS sequence"/>
</dbReference>
<dbReference type="OrthoDB" id="8482273at2"/>
<reference evidence="1 2" key="1">
    <citation type="submission" date="2018-06" db="EMBL/GenBank/DDBJ databases">
        <title>Genomic Encyclopedia of Type Strains, Phase IV (KMG-IV): sequencing the most valuable type-strain genomes for metagenomic binning, comparative biology and taxonomic classification.</title>
        <authorList>
            <person name="Goeker M."/>
        </authorList>
    </citation>
    <scope>NUCLEOTIDE SEQUENCE [LARGE SCALE GENOMIC DNA]</scope>
    <source>
        <strain evidence="1 2">DSM 24875</strain>
    </source>
</reference>
<comment type="caution">
    <text evidence="1">The sequence shown here is derived from an EMBL/GenBank/DDBJ whole genome shotgun (WGS) entry which is preliminary data.</text>
</comment>
<dbReference type="EMBL" id="QNRK01000012">
    <property type="protein sequence ID" value="RBP13127.1"/>
    <property type="molecule type" value="Genomic_DNA"/>
</dbReference>
<sequence>MVVLPGFTLSTASIITIGAVLSEEFRLMPALPRLAPSSLAAPAEPVAARPVVDRLLIAMASAGHSVAALSLYLGLEEHLVRERIAALDLPAATERPLRRVGSANPWSVEEVRRLIALWLDNVSVKSIAEALRRSASSVQGKRRWLGLGVRARNTVADRAAAECRTTPLPWKPALNIKPILSRLWAPRTAKGETPSEAAAVGARWELGRDAEKDDRFSILGFAGLSAATIAKRMLMEFGVYLTVGAVNSRLSRLQIVRDRHDLIDRFDEETVQRRAAEAKRRVGAILRQCVELRRSFWWSREIGGRRWVCREFLTAPRYAQRRAERSMSDVTAMAA</sequence>
<protein>
    <submittedName>
        <fullName evidence="1">Uncharacterized protein</fullName>
    </submittedName>
</protein>
<evidence type="ECO:0000313" key="2">
    <source>
        <dbReference type="Proteomes" id="UP000253529"/>
    </source>
</evidence>
<evidence type="ECO:0000313" key="1">
    <source>
        <dbReference type="EMBL" id="RBP13127.1"/>
    </source>
</evidence>